<feature type="region of interest" description="Disordered" evidence="1">
    <location>
        <begin position="50"/>
        <end position="158"/>
    </location>
</feature>
<dbReference type="CDD" id="cd06974">
    <property type="entry name" value="TerD_like"/>
    <property type="match status" value="1"/>
</dbReference>
<gene>
    <name evidence="3" type="primary">capA-2</name>
    <name evidence="3" type="ORF">DFA_08682</name>
</gene>
<dbReference type="Proteomes" id="UP000007797">
    <property type="component" value="Unassembled WGS sequence"/>
</dbReference>
<protein>
    <submittedName>
        <fullName evidence="3">cAMP-binding protein</fullName>
    </submittedName>
</protein>
<dbReference type="OrthoDB" id="5240116at2759"/>
<dbReference type="EMBL" id="GL883021">
    <property type="protein sequence ID" value="EGG17686.1"/>
    <property type="molecule type" value="Genomic_DNA"/>
</dbReference>
<feature type="domain" description="TerD" evidence="2">
    <location>
        <begin position="160"/>
        <end position="344"/>
    </location>
</feature>
<dbReference type="GeneID" id="14869467"/>
<feature type="compositionally biased region" description="Polar residues" evidence="1">
    <location>
        <begin position="66"/>
        <end position="75"/>
    </location>
</feature>
<dbReference type="OMA" id="DQNFVFF"/>
<dbReference type="InterPro" id="IPR051324">
    <property type="entry name" value="Stress/Tellurium_Resist"/>
</dbReference>
<dbReference type="Gene3D" id="2.60.60.30">
    <property type="entry name" value="sav2460 like domains"/>
    <property type="match status" value="1"/>
</dbReference>
<evidence type="ECO:0000313" key="4">
    <source>
        <dbReference type="Proteomes" id="UP000007797"/>
    </source>
</evidence>
<feature type="compositionally biased region" description="Low complexity" evidence="1">
    <location>
        <begin position="129"/>
        <end position="145"/>
    </location>
</feature>
<dbReference type="PANTHER" id="PTHR32097">
    <property type="entry name" value="CAMP-BINDING PROTEIN 1-RELATED"/>
    <property type="match status" value="1"/>
</dbReference>
<proteinExistence type="predicted"/>
<dbReference type="KEGG" id="dfa:DFA_08682"/>
<sequence>MRKWNPPFVTINYIQPTITKEKLAFHSFTRHSFTIVVEEEEKEERRTYIKMYNPPPPQPPAGKNSYYRQPNSTPNVGAPGAPTVPNFAVPPPSTAKYPPGPPPAGQYPPPPPPSAPGAGQYPPPPPPGGQFTQPGQYPTPAPGQYGAPGGQFGGAPPAGISLVKDQTISLSKEDPYLRRVFVGLGWDVNQIQGYPFDLDAVVFMLSPSGMVRASQDFIFYNNKVSRDGSVSHQGDNLTGYGEGDDETVTIDLGRVSTDVCRLVFAVSIHDAEQRRQTFQQVPRAFIRIANQETGRNICRFDLSNEGGSNTALIAGEVYRDGPEWKFAAVGKSFPGGLRYLCQMFGVTLG</sequence>
<feature type="compositionally biased region" description="Pro residues" evidence="1">
    <location>
        <begin position="88"/>
        <end position="128"/>
    </location>
</feature>
<dbReference type="AlphaFoldDB" id="F4Q3M8"/>
<evidence type="ECO:0000313" key="3">
    <source>
        <dbReference type="EMBL" id="EGG17686.1"/>
    </source>
</evidence>
<organism evidence="3 4">
    <name type="scientific">Cavenderia fasciculata</name>
    <name type="common">Slime mold</name>
    <name type="synonym">Dictyostelium fasciculatum</name>
    <dbReference type="NCBI Taxonomy" id="261658"/>
    <lineage>
        <taxon>Eukaryota</taxon>
        <taxon>Amoebozoa</taxon>
        <taxon>Evosea</taxon>
        <taxon>Eumycetozoa</taxon>
        <taxon>Dictyostelia</taxon>
        <taxon>Acytosteliales</taxon>
        <taxon>Cavenderiaceae</taxon>
        <taxon>Cavenderia</taxon>
    </lineage>
</organism>
<name>F4Q3M8_CACFS</name>
<keyword evidence="4" id="KW-1185">Reference proteome</keyword>
<reference evidence="4" key="1">
    <citation type="journal article" date="2011" name="Genome Res.">
        <title>Phylogeny-wide analysis of social amoeba genomes highlights ancient origins for complex intercellular communication.</title>
        <authorList>
            <person name="Heidel A.J."/>
            <person name="Lawal H.M."/>
            <person name="Felder M."/>
            <person name="Schilde C."/>
            <person name="Helps N.R."/>
            <person name="Tunggal B."/>
            <person name="Rivero F."/>
            <person name="John U."/>
            <person name="Schleicher M."/>
            <person name="Eichinger L."/>
            <person name="Platzer M."/>
            <person name="Noegel A.A."/>
            <person name="Schaap P."/>
            <person name="Gloeckner G."/>
        </authorList>
    </citation>
    <scope>NUCLEOTIDE SEQUENCE [LARGE SCALE GENOMIC DNA]</scope>
    <source>
        <strain evidence="4">SH3</strain>
    </source>
</reference>
<dbReference type="STRING" id="1054147.F4Q3M8"/>
<dbReference type="RefSeq" id="XP_004356170.1">
    <property type="nucleotide sequence ID" value="XM_004356117.1"/>
</dbReference>
<dbReference type="PANTHER" id="PTHR32097:SF17">
    <property type="entry name" value="CAMP-BINDING PROTEIN 1-RELATED"/>
    <property type="match status" value="1"/>
</dbReference>
<dbReference type="InterPro" id="IPR003325">
    <property type="entry name" value="TerD"/>
</dbReference>
<dbReference type="Pfam" id="PF02342">
    <property type="entry name" value="TerD"/>
    <property type="match status" value="1"/>
</dbReference>
<accession>F4Q3M8</accession>
<evidence type="ECO:0000259" key="2">
    <source>
        <dbReference type="Pfam" id="PF02342"/>
    </source>
</evidence>
<evidence type="ECO:0000256" key="1">
    <source>
        <dbReference type="SAM" id="MobiDB-lite"/>
    </source>
</evidence>